<dbReference type="InterPro" id="IPR033690">
    <property type="entry name" value="Adenylat_kinase_CS"/>
</dbReference>
<dbReference type="Pfam" id="PF00406">
    <property type="entry name" value="ADK"/>
    <property type="match status" value="1"/>
</dbReference>
<comment type="subcellular location">
    <subcellularLocation>
        <location evidence="5 7">Cytoplasm</location>
    </subcellularLocation>
</comment>
<comment type="similarity">
    <text evidence="5 6">Belongs to the adenylate kinase family.</text>
</comment>
<feature type="binding site" evidence="5">
    <location>
        <position position="134"/>
    </location>
    <ligand>
        <name>AMP</name>
        <dbReference type="ChEBI" id="CHEBI:456215"/>
    </ligand>
</feature>
<dbReference type="InterPro" id="IPR000850">
    <property type="entry name" value="Adenylat/UMP-CMP_kin"/>
</dbReference>
<keyword evidence="1 5" id="KW-0808">Transferase</keyword>
<keyword evidence="9" id="KW-1185">Reference proteome</keyword>
<feature type="binding site" evidence="5">
    <location>
        <position position="128"/>
    </location>
    <ligand>
        <name>ATP</name>
        <dbReference type="ChEBI" id="CHEBI:30616"/>
    </ligand>
</feature>
<keyword evidence="5" id="KW-0963">Cytoplasm</keyword>
<evidence type="ECO:0000256" key="1">
    <source>
        <dbReference type="ARBA" id="ARBA00022679"/>
    </source>
</evidence>
<dbReference type="PROSITE" id="PS00113">
    <property type="entry name" value="ADENYLATE_KINASE"/>
    <property type="match status" value="1"/>
</dbReference>
<comment type="caution">
    <text evidence="5">Lacks conserved residue(s) required for the propagation of feature annotation.</text>
</comment>
<feature type="binding site" evidence="5">
    <location>
        <position position="93"/>
    </location>
    <ligand>
        <name>AMP</name>
        <dbReference type="ChEBI" id="CHEBI:456215"/>
    </ligand>
</feature>
<name>A0A7K3M2U4_9ACTN</name>
<comment type="function">
    <text evidence="5">Catalyzes the reversible transfer of the terminal phosphate group between ATP and AMP. Plays an important role in cellular energy homeostasis and in adenine nucleotide metabolism.</text>
</comment>
<dbReference type="GO" id="GO:0005737">
    <property type="term" value="C:cytoplasm"/>
    <property type="evidence" value="ECO:0007669"/>
    <property type="project" value="UniProtKB-SubCell"/>
</dbReference>
<gene>
    <name evidence="5" type="primary">adk</name>
    <name evidence="8" type="ORF">F7O44_10930</name>
</gene>
<organism evidence="8 9">
    <name type="scientific">Phytoactinopolyspora mesophila</name>
    <dbReference type="NCBI Taxonomy" id="2650750"/>
    <lineage>
        <taxon>Bacteria</taxon>
        <taxon>Bacillati</taxon>
        <taxon>Actinomycetota</taxon>
        <taxon>Actinomycetes</taxon>
        <taxon>Jiangellales</taxon>
        <taxon>Jiangellaceae</taxon>
        <taxon>Phytoactinopolyspora</taxon>
    </lineage>
</organism>
<dbReference type="Gene3D" id="3.40.50.300">
    <property type="entry name" value="P-loop containing nucleotide triphosphate hydrolases"/>
    <property type="match status" value="1"/>
</dbReference>
<keyword evidence="3 5" id="KW-0547">Nucleotide-binding</keyword>
<dbReference type="GO" id="GO:0004017">
    <property type="term" value="F:AMP kinase activity"/>
    <property type="evidence" value="ECO:0007669"/>
    <property type="project" value="UniProtKB-UniRule"/>
</dbReference>
<dbReference type="NCBIfam" id="NF001381">
    <property type="entry name" value="PRK00279.1-3"/>
    <property type="match status" value="1"/>
</dbReference>
<evidence type="ECO:0000256" key="7">
    <source>
        <dbReference type="RuleBase" id="RU003331"/>
    </source>
</evidence>
<dbReference type="UniPathway" id="UPA00588">
    <property type="reaction ID" value="UER00649"/>
</dbReference>
<proteinExistence type="inferred from homology"/>
<dbReference type="RefSeq" id="WP_162450277.1">
    <property type="nucleotide sequence ID" value="NZ_WLZY01000003.1"/>
</dbReference>
<feature type="binding site" evidence="5">
    <location>
        <position position="32"/>
    </location>
    <ligand>
        <name>AMP</name>
        <dbReference type="ChEBI" id="CHEBI:456215"/>
    </ligand>
</feature>
<evidence type="ECO:0000256" key="2">
    <source>
        <dbReference type="ARBA" id="ARBA00022727"/>
    </source>
</evidence>
<dbReference type="SUPFAM" id="SSF52540">
    <property type="entry name" value="P-loop containing nucleoside triphosphate hydrolases"/>
    <property type="match status" value="1"/>
</dbReference>
<feature type="binding site" evidence="5">
    <location>
        <begin position="11"/>
        <end position="16"/>
    </location>
    <ligand>
        <name>ATP</name>
        <dbReference type="ChEBI" id="CHEBI:30616"/>
    </ligand>
</feature>
<feature type="binding site" evidence="5">
    <location>
        <position position="173"/>
    </location>
    <ligand>
        <name>ATP</name>
        <dbReference type="ChEBI" id="CHEBI:30616"/>
    </ligand>
</feature>
<protein>
    <recommendedName>
        <fullName evidence="5 7">Adenylate kinase</fullName>
        <shortName evidence="5">AK</shortName>
        <ecNumber evidence="5 7">2.7.4.3</ecNumber>
    </recommendedName>
    <alternativeName>
        <fullName evidence="5">ATP-AMP transphosphorylase</fullName>
    </alternativeName>
    <alternativeName>
        <fullName evidence="5">ATP:AMP phosphotransferase</fullName>
    </alternativeName>
    <alternativeName>
        <fullName evidence="5">Adenylate monophosphate kinase</fullName>
    </alternativeName>
</protein>
<feature type="region of interest" description="NMP" evidence="5">
    <location>
        <begin position="31"/>
        <end position="60"/>
    </location>
</feature>
<comment type="catalytic activity">
    <reaction evidence="5 7">
        <text>AMP + ATP = 2 ADP</text>
        <dbReference type="Rhea" id="RHEA:12973"/>
        <dbReference type="ChEBI" id="CHEBI:30616"/>
        <dbReference type="ChEBI" id="CHEBI:456215"/>
        <dbReference type="ChEBI" id="CHEBI:456216"/>
        <dbReference type="EC" id="2.7.4.3"/>
    </reaction>
</comment>
<keyword evidence="5 7" id="KW-0067">ATP-binding</keyword>
<evidence type="ECO:0000313" key="8">
    <source>
        <dbReference type="EMBL" id="NDL57589.1"/>
    </source>
</evidence>
<dbReference type="CDD" id="cd01428">
    <property type="entry name" value="ADK"/>
    <property type="match status" value="1"/>
</dbReference>
<dbReference type="EC" id="2.7.4.3" evidence="5 7"/>
<dbReference type="Proteomes" id="UP000460435">
    <property type="component" value="Unassembled WGS sequence"/>
</dbReference>
<dbReference type="PRINTS" id="PR00094">
    <property type="entry name" value="ADENYLTKNASE"/>
</dbReference>
<dbReference type="NCBIfam" id="NF011100">
    <property type="entry name" value="PRK14527.1"/>
    <property type="match status" value="1"/>
</dbReference>
<keyword evidence="2 5" id="KW-0545">Nucleotide biosynthesis</keyword>
<dbReference type="AlphaFoldDB" id="A0A7K3M2U4"/>
<evidence type="ECO:0000256" key="5">
    <source>
        <dbReference type="HAMAP-Rule" id="MF_00235"/>
    </source>
</evidence>
<dbReference type="HAMAP" id="MF_00235">
    <property type="entry name" value="Adenylate_kinase_Adk"/>
    <property type="match status" value="1"/>
</dbReference>
<comment type="domain">
    <text evidence="5">Consists of three domains, a large central CORE domain and two small peripheral domains, NMPbind and LID, which undergo movements during catalysis. The LID domain closes over the site of phosphoryl transfer upon ATP binding. Assembling and dissambling the active center during each catalytic cycle provides an effective means to prevent ATP hydrolysis.</text>
</comment>
<dbReference type="NCBIfam" id="NF011104">
    <property type="entry name" value="PRK14531.1"/>
    <property type="match status" value="1"/>
</dbReference>
<comment type="subunit">
    <text evidence="5 7">Monomer.</text>
</comment>
<evidence type="ECO:0000256" key="6">
    <source>
        <dbReference type="RuleBase" id="RU003330"/>
    </source>
</evidence>
<dbReference type="NCBIfam" id="NF011105">
    <property type="entry name" value="PRK14532.1"/>
    <property type="match status" value="1"/>
</dbReference>
<accession>A0A7K3M2U4</accession>
<comment type="caution">
    <text evidence="8">The sequence shown here is derived from an EMBL/GenBank/DDBJ whole genome shotgun (WGS) entry which is preliminary data.</text>
</comment>
<dbReference type="GO" id="GO:0005524">
    <property type="term" value="F:ATP binding"/>
    <property type="evidence" value="ECO:0007669"/>
    <property type="project" value="UniProtKB-UniRule"/>
</dbReference>
<dbReference type="EMBL" id="WLZY01000003">
    <property type="protein sequence ID" value="NDL57589.1"/>
    <property type="molecule type" value="Genomic_DNA"/>
</dbReference>
<reference evidence="8 9" key="1">
    <citation type="submission" date="2019-11" db="EMBL/GenBank/DDBJ databases">
        <authorList>
            <person name="Li X.-J."/>
            <person name="Feng X.-M."/>
        </authorList>
    </citation>
    <scope>NUCLEOTIDE SEQUENCE [LARGE SCALE GENOMIC DNA]</scope>
    <source>
        <strain evidence="8 9">XMNu-373</strain>
    </source>
</reference>
<comment type="pathway">
    <text evidence="5">Purine metabolism; AMP biosynthesis via salvage pathway; AMP from ADP: step 1/1.</text>
</comment>
<feature type="binding site" evidence="5">
    <location>
        <position position="37"/>
    </location>
    <ligand>
        <name>AMP</name>
        <dbReference type="ChEBI" id="CHEBI:456215"/>
    </ligand>
</feature>
<keyword evidence="4 5" id="KW-0418">Kinase</keyword>
<feature type="binding site" evidence="5">
    <location>
        <begin position="58"/>
        <end position="60"/>
    </location>
    <ligand>
        <name>AMP</name>
        <dbReference type="ChEBI" id="CHEBI:456215"/>
    </ligand>
</feature>
<feature type="binding site" evidence="5">
    <location>
        <position position="145"/>
    </location>
    <ligand>
        <name>AMP</name>
        <dbReference type="ChEBI" id="CHEBI:456215"/>
    </ligand>
</feature>
<dbReference type="GO" id="GO:0044209">
    <property type="term" value="P:AMP salvage"/>
    <property type="evidence" value="ECO:0007669"/>
    <property type="project" value="UniProtKB-UniRule"/>
</dbReference>
<dbReference type="InterPro" id="IPR027417">
    <property type="entry name" value="P-loop_NTPase"/>
</dbReference>
<evidence type="ECO:0000256" key="3">
    <source>
        <dbReference type="ARBA" id="ARBA00022741"/>
    </source>
</evidence>
<evidence type="ECO:0000256" key="4">
    <source>
        <dbReference type="ARBA" id="ARBA00022777"/>
    </source>
</evidence>
<dbReference type="NCBIfam" id="NF011101">
    <property type="entry name" value="PRK14528.1"/>
    <property type="match status" value="1"/>
</dbReference>
<evidence type="ECO:0000313" key="9">
    <source>
        <dbReference type="Proteomes" id="UP000460435"/>
    </source>
</evidence>
<sequence>MTRLLIMGPPGSGKGTQAELVAEYFGVPAISTGNIFRANVSEGTPLGIEAKRYMDAGDYVPDEVTNNMVRDRLSQPDAAGGFLLDGYPRTTAQVDFLDSVLSEQNASLEHAIELVVHEDEIVSRLLKRAADEGRTDDSEEVIRNRLRVYNEQTAPLTALYAERGVLVRVDGTGPIEEVAVRVEKAITADGR</sequence>
<feature type="binding site" evidence="5">
    <location>
        <begin position="86"/>
        <end position="89"/>
    </location>
    <ligand>
        <name>AMP</name>
        <dbReference type="ChEBI" id="CHEBI:456215"/>
    </ligand>
</feature>
<dbReference type="PANTHER" id="PTHR23359">
    <property type="entry name" value="NUCLEOTIDE KINASE"/>
    <property type="match status" value="1"/>
</dbReference>